<feature type="signal peptide" evidence="6">
    <location>
        <begin position="1"/>
        <end position="23"/>
    </location>
</feature>
<dbReference type="GO" id="GO:0015833">
    <property type="term" value="P:peptide transport"/>
    <property type="evidence" value="ECO:0007669"/>
    <property type="project" value="UniProtKB-KW"/>
</dbReference>
<feature type="domain" description="Solute-binding protein family 5" evidence="7">
    <location>
        <begin position="79"/>
        <end position="464"/>
    </location>
</feature>
<dbReference type="PANTHER" id="PTHR30290">
    <property type="entry name" value="PERIPLASMIC BINDING COMPONENT OF ABC TRANSPORTER"/>
    <property type="match status" value="1"/>
</dbReference>
<dbReference type="Pfam" id="PF00496">
    <property type="entry name" value="SBP_bac_5"/>
    <property type="match status" value="1"/>
</dbReference>
<organism evidence="8 9">
    <name type="scientific">Vagococcus fluvialis</name>
    <dbReference type="NCBI Taxonomy" id="2738"/>
    <lineage>
        <taxon>Bacteria</taxon>
        <taxon>Bacillati</taxon>
        <taxon>Bacillota</taxon>
        <taxon>Bacilli</taxon>
        <taxon>Lactobacillales</taxon>
        <taxon>Enterococcaceae</taxon>
        <taxon>Vagococcus</taxon>
    </lineage>
</organism>
<dbReference type="AlphaFoldDB" id="A0A7X6D810"/>
<dbReference type="PIRSF" id="PIRSF002741">
    <property type="entry name" value="MppA"/>
    <property type="match status" value="1"/>
</dbReference>
<evidence type="ECO:0000259" key="7">
    <source>
        <dbReference type="Pfam" id="PF00496"/>
    </source>
</evidence>
<proteinExistence type="inferred from homology"/>
<evidence type="ECO:0000313" key="9">
    <source>
        <dbReference type="Proteomes" id="UP000521358"/>
    </source>
</evidence>
<comment type="subcellular location">
    <subcellularLocation>
        <location evidence="1">Cell envelope</location>
    </subcellularLocation>
</comment>
<accession>A0A7X6D810</accession>
<dbReference type="PANTHER" id="PTHR30290:SF10">
    <property type="entry name" value="PERIPLASMIC OLIGOPEPTIDE-BINDING PROTEIN-RELATED"/>
    <property type="match status" value="1"/>
</dbReference>
<dbReference type="GO" id="GO:0042597">
    <property type="term" value="C:periplasmic space"/>
    <property type="evidence" value="ECO:0007669"/>
    <property type="project" value="UniProtKB-ARBA"/>
</dbReference>
<evidence type="ECO:0000256" key="6">
    <source>
        <dbReference type="SAM" id="SignalP"/>
    </source>
</evidence>
<dbReference type="EMBL" id="JAAVMB010000004">
    <property type="protein sequence ID" value="NKC67504.1"/>
    <property type="molecule type" value="Genomic_DNA"/>
</dbReference>
<evidence type="ECO:0000256" key="2">
    <source>
        <dbReference type="ARBA" id="ARBA00005695"/>
    </source>
</evidence>
<comment type="similarity">
    <text evidence="2">Belongs to the bacterial solute-binding protein 5 family.</text>
</comment>
<dbReference type="Gene3D" id="3.10.105.10">
    <property type="entry name" value="Dipeptide-binding Protein, Domain 3"/>
    <property type="match status" value="1"/>
</dbReference>
<dbReference type="Gene3D" id="3.90.76.10">
    <property type="entry name" value="Dipeptide-binding Protein, Domain 1"/>
    <property type="match status" value="1"/>
</dbReference>
<evidence type="ECO:0000256" key="1">
    <source>
        <dbReference type="ARBA" id="ARBA00004196"/>
    </source>
</evidence>
<dbReference type="GO" id="GO:0043190">
    <property type="term" value="C:ATP-binding cassette (ABC) transporter complex"/>
    <property type="evidence" value="ECO:0007669"/>
    <property type="project" value="InterPro"/>
</dbReference>
<keyword evidence="4 6" id="KW-0732">Signal</keyword>
<dbReference type="PROSITE" id="PS51257">
    <property type="entry name" value="PROKAR_LIPOPROTEIN"/>
    <property type="match status" value="1"/>
</dbReference>
<keyword evidence="3" id="KW-0813">Transport</keyword>
<keyword evidence="5" id="KW-0571">Peptide transport</keyword>
<feature type="chain" id="PRO_5030510322" evidence="6">
    <location>
        <begin position="24"/>
        <end position="544"/>
    </location>
</feature>
<dbReference type="FunFam" id="3.90.76.10:FF:000001">
    <property type="entry name" value="Oligopeptide ABC transporter substrate-binding protein"/>
    <property type="match status" value="1"/>
</dbReference>
<dbReference type="RefSeq" id="WP_167806687.1">
    <property type="nucleotide sequence ID" value="NZ_JAAVMB010000004.1"/>
</dbReference>
<comment type="caution">
    <text evidence="8">The sequence shown here is derived from an EMBL/GenBank/DDBJ whole genome shotgun (WGS) entry which is preliminary data.</text>
</comment>
<dbReference type="InterPro" id="IPR000914">
    <property type="entry name" value="SBP_5_dom"/>
</dbReference>
<reference evidence="8 9" key="1">
    <citation type="submission" date="2020-03" db="EMBL/GenBank/DDBJ databases">
        <title>Bacterial samples isolated from urine from healthy bovine heifers (Gyr breed).</title>
        <authorList>
            <person name="Giannattasio-Ferraz S."/>
            <person name="Maskeri L."/>
            <person name="Penido A."/>
            <person name="Barbosa-Stancioli E.F."/>
            <person name="Putonti C."/>
        </authorList>
    </citation>
    <scope>NUCLEOTIDE SEQUENCE [LARGE SCALE GENOMIC DNA]</scope>
    <source>
        <strain evidence="8 9">UFMG-H7</strain>
    </source>
</reference>
<dbReference type="GO" id="GO:0030313">
    <property type="term" value="C:cell envelope"/>
    <property type="evidence" value="ECO:0007669"/>
    <property type="project" value="UniProtKB-SubCell"/>
</dbReference>
<evidence type="ECO:0000256" key="5">
    <source>
        <dbReference type="ARBA" id="ARBA00022856"/>
    </source>
</evidence>
<keyword evidence="5" id="KW-0653">Protein transport</keyword>
<dbReference type="InterPro" id="IPR039424">
    <property type="entry name" value="SBP_5"/>
</dbReference>
<evidence type="ECO:0000256" key="3">
    <source>
        <dbReference type="ARBA" id="ARBA00022448"/>
    </source>
</evidence>
<dbReference type="Gene3D" id="3.40.190.10">
    <property type="entry name" value="Periplasmic binding protein-like II"/>
    <property type="match status" value="1"/>
</dbReference>
<gene>
    <name evidence="8" type="ORF">HED35_05340</name>
</gene>
<dbReference type="InterPro" id="IPR030678">
    <property type="entry name" value="Peptide/Ni-bd"/>
</dbReference>
<evidence type="ECO:0000313" key="8">
    <source>
        <dbReference type="EMBL" id="NKC67504.1"/>
    </source>
</evidence>
<dbReference type="CDD" id="cd08504">
    <property type="entry name" value="PBP2_OppA"/>
    <property type="match status" value="1"/>
</dbReference>
<sequence>MKKKWFVVLLSISILLTGCGANSKSEKKASDTTEAKTLQMMEINEISSMDSRKAFDGGSFIAITQVMEGLYNLDEKDQLVPGVATELPRISEDGLVYKIPLREDAYWSNEEQVTADDFVYAWQQIVDPKSGATGAFLLLDVVKNATEINQGKLAVDELGIKAVSKYELEITLEHPVPYFTSMLTFPTLFPLNKNYVEKQGEKYAQDSEHLIYNGVFKLADWKGSNQTWSYEQNNHYWNKEQTNVEKIEMQVIKDTNLAVNLYNSKELDRAVLSGEFASQNKDNPDLVVSLDSWSHILEVNQGRDHILQNKEARQAVAKSIDRKEITERLLNNGSIASHGLVPREFVFNPKTKKDFRDEKPLVNEFNQKEGTQIWQKFLSESGTKEVSLTLLASDQDENKHITEFIQFSLEETLPNTKITIEMMPEKNLLERREKGDFDLILNRVGPDFQDPLTFMNQYISTSDSNVASYQNKSYDELLKEADKLAIQPVERWNKLVEAEDLLLKDAGVIPIYQSANTALQRSTYDGLIHHLFGPPNYYGKIKMK</sequence>
<dbReference type="GO" id="GO:1904680">
    <property type="term" value="F:peptide transmembrane transporter activity"/>
    <property type="evidence" value="ECO:0007669"/>
    <property type="project" value="TreeGrafter"/>
</dbReference>
<evidence type="ECO:0000256" key="4">
    <source>
        <dbReference type="ARBA" id="ARBA00022729"/>
    </source>
</evidence>
<dbReference type="SUPFAM" id="SSF53850">
    <property type="entry name" value="Periplasmic binding protein-like II"/>
    <property type="match status" value="1"/>
</dbReference>
<protein>
    <submittedName>
        <fullName evidence="8">Peptide ABC transporter substrate-binding protein</fullName>
    </submittedName>
</protein>
<dbReference type="Proteomes" id="UP000521358">
    <property type="component" value="Unassembled WGS sequence"/>
</dbReference>
<name>A0A7X6D810_9ENTE</name>